<evidence type="ECO:0000313" key="1">
    <source>
        <dbReference type="EMBL" id="RPA74031.1"/>
    </source>
</evidence>
<evidence type="ECO:0000313" key="2">
    <source>
        <dbReference type="Proteomes" id="UP000275078"/>
    </source>
</evidence>
<organism evidence="1 2">
    <name type="scientific">Ascobolus immersus RN42</name>
    <dbReference type="NCBI Taxonomy" id="1160509"/>
    <lineage>
        <taxon>Eukaryota</taxon>
        <taxon>Fungi</taxon>
        <taxon>Dikarya</taxon>
        <taxon>Ascomycota</taxon>
        <taxon>Pezizomycotina</taxon>
        <taxon>Pezizomycetes</taxon>
        <taxon>Pezizales</taxon>
        <taxon>Ascobolaceae</taxon>
        <taxon>Ascobolus</taxon>
    </lineage>
</organism>
<dbReference type="Proteomes" id="UP000275078">
    <property type="component" value="Unassembled WGS sequence"/>
</dbReference>
<protein>
    <submittedName>
        <fullName evidence="1">Uncharacterized protein</fullName>
    </submittedName>
</protein>
<gene>
    <name evidence="1" type="ORF">BJ508DRAFT_313278</name>
</gene>
<accession>A0A3N4HPR4</accession>
<dbReference type="AlphaFoldDB" id="A0A3N4HPR4"/>
<dbReference type="EMBL" id="ML119803">
    <property type="protein sequence ID" value="RPA74031.1"/>
    <property type="molecule type" value="Genomic_DNA"/>
</dbReference>
<keyword evidence="2" id="KW-1185">Reference proteome</keyword>
<name>A0A3N4HPR4_ASCIM</name>
<proteinExistence type="predicted"/>
<reference evidence="1 2" key="1">
    <citation type="journal article" date="2018" name="Nat. Ecol. Evol.">
        <title>Pezizomycetes genomes reveal the molecular basis of ectomycorrhizal truffle lifestyle.</title>
        <authorList>
            <person name="Murat C."/>
            <person name="Payen T."/>
            <person name="Noel B."/>
            <person name="Kuo A."/>
            <person name="Morin E."/>
            <person name="Chen J."/>
            <person name="Kohler A."/>
            <person name="Krizsan K."/>
            <person name="Balestrini R."/>
            <person name="Da Silva C."/>
            <person name="Montanini B."/>
            <person name="Hainaut M."/>
            <person name="Levati E."/>
            <person name="Barry K.W."/>
            <person name="Belfiori B."/>
            <person name="Cichocki N."/>
            <person name="Clum A."/>
            <person name="Dockter R.B."/>
            <person name="Fauchery L."/>
            <person name="Guy J."/>
            <person name="Iotti M."/>
            <person name="Le Tacon F."/>
            <person name="Lindquist E.A."/>
            <person name="Lipzen A."/>
            <person name="Malagnac F."/>
            <person name="Mello A."/>
            <person name="Molinier V."/>
            <person name="Miyauchi S."/>
            <person name="Poulain J."/>
            <person name="Riccioni C."/>
            <person name="Rubini A."/>
            <person name="Sitrit Y."/>
            <person name="Splivallo R."/>
            <person name="Traeger S."/>
            <person name="Wang M."/>
            <person name="Zifcakova L."/>
            <person name="Wipf D."/>
            <person name="Zambonelli A."/>
            <person name="Paolocci F."/>
            <person name="Nowrousian M."/>
            <person name="Ottonello S."/>
            <person name="Baldrian P."/>
            <person name="Spatafora J.W."/>
            <person name="Henrissat B."/>
            <person name="Nagy L.G."/>
            <person name="Aury J.M."/>
            <person name="Wincker P."/>
            <person name="Grigoriev I.V."/>
            <person name="Bonfante P."/>
            <person name="Martin F.M."/>
        </authorList>
    </citation>
    <scope>NUCLEOTIDE SEQUENCE [LARGE SCALE GENOMIC DNA]</scope>
    <source>
        <strain evidence="1 2">RN42</strain>
    </source>
</reference>
<sequence length="225" mass="25696">MEYDPVETEPMSGRKPSEAFTSLRILLFKDAMMRQCSTESPPKSTMLEAPKINPNLSSLTTSDAYASASSDRGSAFIILNLHSSQNLCKTQVSSLWNQCELIVEDFRVLSAVCMEENRENVDLEISFCVALLYCSDIQRKSADIERMYLGVHRANLSMSVSQLDGSQPHDSDLKLLIRLTNASNPIRSQLTCTLATRERIQELVHRFIRPWWSLSFWCRFEFGWK</sequence>